<evidence type="ECO:0000313" key="4">
    <source>
        <dbReference type="EMBL" id="KAF6147785.1"/>
    </source>
</evidence>
<feature type="region of interest" description="Disordered" evidence="2">
    <location>
        <begin position="126"/>
        <end position="152"/>
    </location>
</feature>
<feature type="compositionally biased region" description="Basic and acidic residues" evidence="2">
    <location>
        <begin position="126"/>
        <end position="138"/>
    </location>
</feature>
<feature type="coiled-coil region" evidence="1">
    <location>
        <begin position="394"/>
        <end position="552"/>
    </location>
</feature>
<dbReference type="AlphaFoldDB" id="A0A7J7LYT8"/>
<comment type="caution">
    <text evidence="4">The sequence shown here is derived from an EMBL/GenBank/DDBJ whole genome shotgun (WGS) entry which is preliminary data.</text>
</comment>
<feature type="domain" description="DUF7653" evidence="3">
    <location>
        <begin position="599"/>
        <end position="726"/>
    </location>
</feature>
<dbReference type="Proteomes" id="UP000541444">
    <property type="component" value="Unassembled WGS sequence"/>
</dbReference>
<feature type="region of interest" description="Disordered" evidence="2">
    <location>
        <begin position="82"/>
        <end position="113"/>
    </location>
</feature>
<feature type="compositionally biased region" description="Polar residues" evidence="2">
    <location>
        <begin position="9"/>
        <end position="23"/>
    </location>
</feature>
<dbReference type="InterPro" id="IPR056070">
    <property type="entry name" value="DUF7653"/>
</dbReference>
<dbReference type="EMBL" id="JACGCM010001879">
    <property type="protein sequence ID" value="KAF6147785.1"/>
    <property type="molecule type" value="Genomic_DNA"/>
</dbReference>
<feature type="compositionally biased region" description="Low complexity" evidence="2">
    <location>
        <begin position="139"/>
        <end position="150"/>
    </location>
</feature>
<sequence>MKKLFFFRSSASNNENKNDSSPPTDEKVGGAVDENIFQSPKDLCSKSRSSVSTSGLRRSFSFSSASFLGADPLCDQSISSLTTTNCSSPQPGNPSRCRSLTPERPRSKTQIGKRSICTRKACTVEKLDSPDSSDDYRDSSGSSSYSCSQDPLRCGSDRLTHESNEVLDLYIDGEQHQERNIRPKNSPFQRKPSCNGNGSGWRPPRVQPTAPVSPTWTSNELPRSYSFRDVRDSQFSLPTKFYSKRNEVGPNSPKKLSKNTVGRFSNIYRQKSKNISRELDPEIPTTVEDIFEDYLPPDPSTNSDDIPYNTMNDAPLGMYAEANKYDEDLELRRKAKEAKERILHLSEELEQENLLQDDGFRVSELLQTIRNLAESRISLALEVSAQLQCRISDRASAKEELRAARVELDSQTRRLEKEKNELKIGLEKELDRRSSDWSSKFEKYQSEEQRLRERVRELAEQNVSFQRELSSNSERELECQSRITILESKSKDVITRLEEERDNNQDLQQTLSELRDKFTGVEADLDSIQRSFKEKEKENKELQKAVSRLHRTSSDQEKTINGLRQGFNNKIERKHSLDKSDFLEGKLQAEIVRVAGVEQTLRRDVESYRLEVESLRHENIYLFARLRNEGGGSAFLKLDQELQTRVEFLQNQGLTLFNESSQLCAKLLELVKAKIGPTDIGDQEAKNYGLDGYFLVECDMKIQSLKRGIENLKRSLQNISSLLHEKPKISEGGRSGNLNCNASEDHMELELKAETLLTRALREKLLCKQQEIEQLQAELATAVMGHDILKSEVQCAMDGLSCMSHKMKDFELQIMRKDESINELKTDLQECRKELKITKGVLPKVSDERDLMWEEVKQYSEKNMLLNSEVNSLRKKIEELDEDILVKEGQITILKDNIDSKHYNILCSPQSLQEFRLD</sequence>
<evidence type="ECO:0000256" key="1">
    <source>
        <dbReference type="SAM" id="Coils"/>
    </source>
</evidence>
<dbReference type="PANTHER" id="PTHR47491">
    <property type="entry name" value="CAP-GLY DOMAIN LINKER"/>
    <property type="match status" value="1"/>
</dbReference>
<feature type="region of interest" description="Disordered" evidence="2">
    <location>
        <begin position="172"/>
        <end position="221"/>
    </location>
</feature>
<evidence type="ECO:0000256" key="2">
    <source>
        <dbReference type="SAM" id="MobiDB-lite"/>
    </source>
</evidence>
<dbReference type="OrthoDB" id="1938127at2759"/>
<dbReference type="PANTHER" id="PTHR47491:SF5">
    <property type="entry name" value="CAP-GLY DOMAIN LINKER"/>
    <property type="match status" value="1"/>
</dbReference>
<protein>
    <recommendedName>
        <fullName evidence="3">DUF7653 domain-containing protein</fullName>
    </recommendedName>
</protein>
<feature type="coiled-coil region" evidence="1">
    <location>
        <begin position="807"/>
        <end position="890"/>
    </location>
</feature>
<keyword evidence="5" id="KW-1185">Reference proteome</keyword>
<feature type="compositionally biased region" description="Polar residues" evidence="2">
    <location>
        <begin position="210"/>
        <end position="221"/>
    </location>
</feature>
<proteinExistence type="predicted"/>
<name>A0A7J7LYT8_9MAGN</name>
<keyword evidence="1" id="KW-0175">Coiled coil</keyword>
<reference evidence="4 5" key="1">
    <citation type="journal article" date="2020" name="IScience">
        <title>Genome Sequencing of the Endangered Kingdonia uniflora (Circaeasteraceae, Ranunculales) Reveals Potential Mechanisms of Evolutionary Specialization.</title>
        <authorList>
            <person name="Sun Y."/>
            <person name="Deng T."/>
            <person name="Zhang A."/>
            <person name="Moore M.J."/>
            <person name="Landis J.B."/>
            <person name="Lin N."/>
            <person name="Zhang H."/>
            <person name="Zhang X."/>
            <person name="Huang J."/>
            <person name="Zhang X."/>
            <person name="Sun H."/>
            <person name="Wang H."/>
        </authorList>
    </citation>
    <scope>NUCLEOTIDE SEQUENCE [LARGE SCALE GENOMIC DNA]</scope>
    <source>
        <strain evidence="4">TB1705</strain>
        <tissue evidence="4">Leaf</tissue>
    </source>
</reference>
<dbReference type="Pfam" id="PF24670">
    <property type="entry name" value="DUF7653"/>
    <property type="match status" value="1"/>
</dbReference>
<feature type="coiled-coil region" evidence="1">
    <location>
        <begin position="328"/>
        <end position="355"/>
    </location>
</feature>
<accession>A0A7J7LYT8</accession>
<evidence type="ECO:0000313" key="5">
    <source>
        <dbReference type="Proteomes" id="UP000541444"/>
    </source>
</evidence>
<gene>
    <name evidence="4" type="ORF">GIB67_006758</name>
</gene>
<organism evidence="4 5">
    <name type="scientific">Kingdonia uniflora</name>
    <dbReference type="NCBI Taxonomy" id="39325"/>
    <lineage>
        <taxon>Eukaryota</taxon>
        <taxon>Viridiplantae</taxon>
        <taxon>Streptophyta</taxon>
        <taxon>Embryophyta</taxon>
        <taxon>Tracheophyta</taxon>
        <taxon>Spermatophyta</taxon>
        <taxon>Magnoliopsida</taxon>
        <taxon>Ranunculales</taxon>
        <taxon>Circaeasteraceae</taxon>
        <taxon>Kingdonia</taxon>
    </lineage>
</organism>
<feature type="compositionally biased region" description="Polar residues" evidence="2">
    <location>
        <begin position="186"/>
        <end position="196"/>
    </location>
</feature>
<feature type="region of interest" description="Disordered" evidence="2">
    <location>
        <begin position="8"/>
        <end position="33"/>
    </location>
</feature>
<evidence type="ECO:0000259" key="3">
    <source>
        <dbReference type="Pfam" id="PF24670"/>
    </source>
</evidence>